<dbReference type="Proteomes" id="UP000775877">
    <property type="component" value="Unassembled WGS sequence"/>
</dbReference>
<organism evidence="1 2">
    <name type="scientific">Candidatus Dojkabacteria bacterium</name>
    <dbReference type="NCBI Taxonomy" id="2099670"/>
    <lineage>
        <taxon>Bacteria</taxon>
        <taxon>Candidatus Dojkabacteria</taxon>
    </lineage>
</organism>
<comment type="caution">
    <text evidence="1">The sequence shown here is derived from an EMBL/GenBank/DDBJ whole genome shotgun (WGS) entry which is preliminary data.</text>
</comment>
<protein>
    <submittedName>
        <fullName evidence="1">Uncharacterized protein</fullName>
    </submittedName>
</protein>
<dbReference type="EMBL" id="JAGQLJ010000053">
    <property type="protein sequence ID" value="MCA9381158.1"/>
    <property type="molecule type" value="Genomic_DNA"/>
</dbReference>
<evidence type="ECO:0000313" key="1">
    <source>
        <dbReference type="EMBL" id="MCA9381158.1"/>
    </source>
</evidence>
<accession>A0A955ICR0</accession>
<gene>
    <name evidence="1" type="ORF">KC678_02745</name>
</gene>
<reference evidence="1" key="2">
    <citation type="journal article" date="2021" name="Microbiome">
        <title>Successional dynamics and alternative stable states in a saline activated sludge microbial community over 9 years.</title>
        <authorList>
            <person name="Wang Y."/>
            <person name="Ye J."/>
            <person name="Ju F."/>
            <person name="Liu L."/>
            <person name="Boyd J.A."/>
            <person name="Deng Y."/>
            <person name="Parks D.H."/>
            <person name="Jiang X."/>
            <person name="Yin X."/>
            <person name="Woodcroft B.J."/>
            <person name="Tyson G.W."/>
            <person name="Hugenholtz P."/>
            <person name="Polz M.F."/>
            <person name="Zhang T."/>
        </authorList>
    </citation>
    <scope>NUCLEOTIDE SEQUENCE</scope>
    <source>
        <strain evidence="1">HKST-UBA13</strain>
    </source>
</reference>
<reference evidence="1" key="1">
    <citation type="submission" date="2020-04" db="EMBL/GenBank/DDBJ databases">
        <authorList>
            <person name="Zhang T."/>
        </authorList>
    </citation>
    <scope>NUCLEOTIDE SEQUENCE</scope>
    <source>
        <strain evidence="1">HKST-UBA13</strain>
    </source>
</reference>
<evidence type="ECO:0000313" key="2">
    <source>
        <dbReference type="Proteomes" id="UP000775877"/>
    </source>
</evidence>
<dbReference type="AlphaFoldDB" id="A0A955ICR0"/>
<proteinExistence type="predicted"/>
<sequence length="54" mass="6228">MKTENKIISRRELAIRLSNGSVNIELLSKKVEKTVNMWLSRKEVVIENGFLKLA</sequence>
<name>A0A955ICR0_9BACT</name>